<dbReference type="InterPro" id="IPR036322">
    <property type="entry name" value="WD40_repeat_dom_sf"/>
</dbReference>
<dbReference type="GO" id="GO:0003677">
    <property type="term" value="F:DNA binding"/>
    <property type="evidence" value="ECO:0007669"/>
    <property type="project" value="UniProtKB-KW"/>
</dbReference>
<dbReference type="InterPro" id="IPR019775">
    <property type="entry name" value="WD40_repeat_CS"/>
</dbReference>
<keyword evidence="1 9" id="KW-0853">WD repeat</keyword>
<dbReference type="Proteomes" id="UP000541154">
    <property type="component" value="Unassembled WGS sequence"/>
</dbReference>
<evidence type="ECO:0000256" key="6">
    <source>
        <dbReference type="ARBA" id="ARBA00023125"/>
    </source>
</evidence>
<evidence type="ECO:0000256" key="10">
    <source>
        <dbReference type="SAM" id="MobiDB-lite"/>
    </source>
</evidence>
<keyword evidence="12" id="KW-1185">Reference proteome</keyword>
<feature type="compositionally biased region" description="Low complexity" evidence="10">
    <location>
        <begin position="546"/>
        <end position="555"/>
    </location>
</feature>
<keyword evidence="6" id="KW-0238">DNA-binding</keyword>
<dbReference type="InterPro" id="IPR052360">
    <property type="entry name" value="Transcr_Regulatory_Proteins"/>
</dbReference>
<dbReference type="PANTHER" id="PTHR36206">
    <property type="entry name" value="ASPERCRYPTIN BIOSYNTHESIS CLUSTER-SPECIFIC TRANSCRIPTION REGULATOR ATNN-RELATED"/>
    <property type="match status" value="1"/>
</dbReference>
<feature type="region of interest" description="Disordered" evidence="10">
    <location>
        <begin position="521"/>
        <end position="555"/>
    </location>
</feature>
<dbReference type="GO" id="GO:0046872">
    <property type="term" value="F:metal ion binding"/>
    <property type="evidence" value="ECO:0007669"/>
    <property type="project" value="UniProtKB-KW"/>
</dbReference>
<evidence type="ECO:0000313" key="11">
    <source>
        <dbReference type="EMBL" id="KAF5857118.1"/>
    </source>
</evidence>
<dbReference type="InterPro" id="IPR015943">
    <property type="entry name" value="WD40/YVTN_repeat-like_dom_sf"/>
</dbReference>
<evidence type="ECO:0000256" key="4">
    <source>
        <dbReference type="ARBA" id="ARBA00022833"/>
    </source>
</evidence>
<evidence type="ECO:0000256" key="7">
    <source>
        <dbReference type="ARBA" id="ARBA00023163"/>
    </source>
</evidence>
<keyword evidence="3" id="KW-0677">Repeat</keyword>
<dbReference type="PANTHER" id="PTHR36206:SF14">
    <property type="entry name" value="ZN(2)-C6 FUNGAL-TYPE DOMAIN-CONTAINING PROTEIN-RELATED"/>
    <property type="match status" value="1"/>
</dbReference>
<protein>
    <submittedName>
        <fullName evidence="11">Uncharacterized protein</fullName>
    </submittedName>
</protein>
<dbReference type="AlphaFoldDB" id="A0A8H6E3H3"/>
<dbReference type="SMART" id="SM00320">
    <property type="entry name" value="WD40"/>
    <property type="match status" value="2"/>
</dbReference>
<keyword evidence="5" id="KW-0805">Transcription regulation</keyword>
<evidence type="ECO:0000256" key="5">
    <source>
        <dbReference type="ARBA" id="ARBA00023015"/>
    </source>
</evidence>
<evidence type="ECO:0000256" key="1">
    <source>
        <dbReference type="ARBA" id="ARBA00022574"/>
    </source>
</evidence>
<keyword evidence="7" id="KW-0804">Transcription</keyword>
<keyword evidence="8" id="KW-0539">Nucleus</keyword>
<feature type="repeat" description="WD" evidence="9">
    <location>
        <begin position="36"/>
        <end position="77"/>
    </location>
</feature>
<feature type="compositionally biased region" description="Low complexity" evidence="10">
    <location>
        <begin position="527"/>
        <end position="538"/>
    </location>
</feature>
<dbReference type="PROSITE" id="PS50294">
    <property type="entry name" value="WD_REPEATS_REGION"/>
    <property type="match status" value="2"/>
</dbReference>
<evidence type="ECO:0000256" key="8">
    <source>
        <dbReference type="ARBA" id="ARBA00023242"/>
    </source>
</evidence>
<keyword evidence="2" id="KW-0479">Metal-binding</keyword>
<evidence type="ECO:0000313" key="12">
    <source>
        <dbReference type="Proteomes" id="UP000541154"/>
    </source>
</evidence>
<gene>
    <name evidence="11" type="ORF">ETB97_006232</name>
</gene>
<dbReference type="EMBL" id="SPNV01000275">
    <property type="protein sequence ID" value="KAF5857118.1"/>
    <property type="molecule type" value="Genomic_DNA"/>
</dbReference>
<comment type="caution">
    <text evidence="11">The sequence shown here is derived from an EMBL/GenBank/DDBJ whole genome shotgun (WGS) entry which is preliminary data.</text>
</comment>
<name>A0A8H6E3H3_PETAA</name>
<feature type="repeat" description="WD" evidence="9">
    <location>
        <begin position="1"/>
        <end position="35"/>
    </location>
</feature>
<dbReference type="Pfam" id="PF00400">
    <property type="entry name" value="WD40"/>
    <property type="match status" value="2"/>
</dbReference>
<dbReference type="SUPFAM" id="SSF50978">
    <property type="entry name" value="WD40 repeat-like"/>
    <property type="match status" value="1"/>
</dbReference>
<dbReference type="PROSITE" id="PS00678">
    <property type="entry name" value="WD_REPEATS_1"/>
    <property type="match status" value="2"/>
</dbReference>
<reference evidence="11 12" key="1">
    <citation type="submission" date="2019-04" db="EMBL/GenBank/DDBJ databases">
        <title>Aspergillus burnettii sp. nov., novel species from soil in southeast Queensland.</title>
        <authorList>
            <person name="Gilchrist C.L.M."/>
            <person name="Pitt J.I."/>
            <person name="Lange L."/>
            <person name="Lacey H.J."/>
            <person name="Vuong D."/>
            <person name="Midgley D.J."/>
            <person name="Greenfield P."/>
            <person name="Bradbury M."/>
            <person name="Lacey E."/>
            <person name="Busk P.K."/>
            <person name="Pilgaard B."/>
            <person name="Chooi Y.H."/>
            <person name="Piggott A.M."/>
        </authorList>
    </citation>
    <scope>NUCLEOTIDE SEQUENCE [LARGE SCALE GENOMIC DNA]</scope>
    <source>
        <strain evidence="11 12">FRR 5400</strain>
    </source>
</reference>
<accession>A0A8H6E3H3</accession>
<dbReference type="InterPro" id="IPR001680">
    <property type="entry name" value="WD40_rpt"/>
</dbReference>
<sequence>MSVQWPSHDGQTLASGSGDKTIKLWDTKTGTELQTLKGHSGYVRSVAFSHTGQTLASGSDDITVRLWDAKTGTELQTFKGHSSRKCEYEATTSITFSSAPSTLSILDNPLSLSPNTVWRERRAFAYYFQHAAPFVGGELDADFWSTVVPQLCQREPAVWDAINSISALFESPEPCLGSVVLRRQDPRTLNQNHRDALAWYSRSVSSIRQRIECGSVDIFVGLISCVLFICIEALQGCEEEALQLYEQGVRLILALRAQIACGALPPTNASLLEGTIVPIFFRLGAIAFTASGVRVGALLEDANLPLTPEFVSLKSAREAIVLLSTEVQVFQRTCGEHLTRFQVSHVSQELIHQQVTLLATLRSWHTRFTGLMEILRTKGDISPQQAGTSAILFTYHEVLSIIVATCVSSLEIMTDAYLPNFQNIVEQCNVALDTSVRSDGTQPPFTFATSVLFPLWFTSLRCREPRIRRAAIALMYRAPQVQGFYKCTTAASFAENIMTLEETYGMAMSTAQEITDPMTPESTHIWSRCQSRSRSNSSGAYTFNPDSTPTSPDSKSAASLYHALIDVEASAPIGTLIPEEARMGHFSVFQPGNSLPPGVTEGDIAKWNRSRDQTFLRFLRNQHDLATDTWYLVDECIPLDF</sequence>
<proteinExistence type="predicted"/>
<evidence type="ECO:0000256" key="2">
    <source>
        <dbReference type="ARBA" id="ARBA00022723"/>
    </source>
</evidence>
<dbReference type="PROSITE" id="PS50082">
    <property type="entry name" value="WD_REPEATS_2"/>
    <property type="match status" value="2"/>
</dbReference>
<evidence type="ECO:0000256" key="3">
    <source>
        <dbReference type="ARBA" id="ARBA00022737"/>
    </source>
</evidence>
<evidence type="ECO:0000256" key="9">
    <source>
        <dbReference type="PROSITE-ProRule" id="PRU00221"/>
    </source>
</evidence>
<keyword evidence="4" id="KW-0862">Zinc</keyword>
<organism evidence="11 12">
    <name type="scientific">Petromyces alliaceus</name>
    <name type="common">Aspergillus alliaceus</name>
    <dbReference type="NCBI Taxonomy" id="209559"/>
    <lineage>
        <taxon>Eukaryota</taxon>
        <taxon>Fungi</taxon>
        <taxon>Dikarya</taxon>
        <taxon>Ascomycota</taxon>
        <taxon>Pezizomycotina</taxon>
        <taxon>Eurotiomycetes</taxon>
        <taxon>Eurotiomycetidae</taxon>
        <taxon>Eurotiales</taxon>
        <taxon>Aspergillaceae</taxon>
        <taxon>Aspergillus</taxon>
        <taxon>Aspergillus subgen. Circumdati</taxon>
    </lineage>
</organism>
<dbReference type="Gene3D" id="2.130.10.10">
    <property type="entry name" value="YVTN repeat-like/Quinoprotein amine dehydrogenase"/>
    <property type="match status" value="1"/>
</dbReference>